<protein>
    <submittedName>
        <fullName evidence="1">Uncharacterized protein</fullName>
    </submittedName>
</protein>
<evidence type="ECO:0000313" key="1">
    <source>
        <dbReference type="EMBL" id="THH18074.1"/>
    </source>
</evidence>
<dbReference type="Proteomes" id="UP000310158">
    <property type="component" value="Unassembled WGS sequence"/>
</dbReference>
<dbReference type="EMBL" id="SGPL01000088">
    <property type="protein sequence ID" value="THH18074.1"/>
    <property type="molecule type" value="Genomic_DNA"/>
</dbReference>
<evidence type="ECO:0000313" key="2">
    <source>
        <dbReference type="Proteomes" id="UP000310158"/>
    </source>
</evidence>
<organism evidence="1 2">
    <name type="scientific">Bondarzewia mesenterica</name>
    <dbReference type="NCBI Taxonomy" id="1095465"/>
    <lineage>
        <taxon>Eukaryota</taxon>
        <taxon>Fungi</taxon>
        <taxon>Dikarya</taxon>
        <taxon>Basidiomycota</taxon>
        <taxon>Agaricomycotina</taxon>
        <taxon>Agaricomycetes</taxon>
        <taxon>Russulales</taxon>
        <taxon>Bondarzewiaceae</taxon>
        <taxon>Bondarzewia</taxon>
    </lineage>
</organism>
<keyword evidence="2" id="KW-1185">Reference proteome</keyword>
<name>A0A4S4LZH6_9AGAM</name>
<accession>A0A4S4LZH6</accession>
<dbReference type="AlphaFoldDB" id="A0A4S4LZH6"/>
<sequence>MSDFQTDCMTLFFPLTAFDYVDIEDRGSHAHHEMLRCILSEPTQHNAKLPEDPWRSPEHIWSAIHN</sequence>
<comment type="caution">
    <text evidence="1">The sequence shown here is derived from an EMBL/GenBank/DDBJ whole genome shotgun (WGS) entry which is preliminary data.</text>
</comment>
<gene>
    <name evidence="1" type="ORF">EW146_g2872</name>
</gene>
<reference evidence="1 2" key="1">
    <citation type="submission" date="2019-02" db="EMBL/GenBank/DDBJ databases">
        <title>Genome sequencing of the rare red list fungi Bondarzewia mesenterica.</title>
        <authorList>
            <person name="Buettner E."/>
            <person name="Kellner H."/>
        </authorList>
    </citation>
    <scope>NUCLEOTIDE SEQUENCE [LARGE SCALE GENOMIC DNA]</scope>
    <source>
        <strain evidence="1 2">DSM 108281</strain>
    </source>
</reference>
<proteinExistence type="predicted"/>